<feature type="region of interest" description="Disordered" evidence="1">
    <location>
        <begin position="318"/>
        <end position="341"/>
    </location>
</feature>
<evidence type="ECO:0000256" key="1">
    <source>
        <dbReference type="SAM" id="MobiDB-lite"/>
    </source>
</evidence>
<dbReference type="GO" id="GO:0001181">
    <property type="term" value="F:RNA polymerase I general transcription initiation factor activity"/>
    <property type="evidence" value="ECO:0007669"/>
    <property type="project" value="TreeGrafter"/>
</dbReference>
<feature type="compositionally biased region" description="Polar residues" evidence="1">
    <location>
        <begin position="243"/>
        <end position="254"/>
    </location>
</feature>
<gene>
    <name evidence="2" type="ORF">GLOTRDRAFT_139932</name>
</gene>
<evidence type="ECO:0000313" key="2">
    <source>
        <dbReference type="EMBL" id="EPQ52948.1"/>
    </source>
</evidence>
<proteinExistence type="predicted"/>
<dbReference type="eggNOG" id="ENOG502RY38">
    <property type="taxonomic scope" value="Eukaryota"/>
</dbReference>
<dbReference type="PANTHER" id="PTHR28079">
    <property type="entry name" value="RNA POLYMERASE I-SPECIFIC TRANSCRIPTION INITIATION FACTOR RRN5"/>
    <property type="match status" value="1"/>
</dbReference>
<dbReference type="GO" id="GO:0042790">
    <property type="term" value="P:nucleolar large rRNA transcription by RNA polymerase I"/>
    <property type="evidence" value="ECO:0007669"/>
    <property type="project" value="InterPro"/>
</dbReference>
<dbReference type="KEGG" id="gtr:GLOTRDRAFT_139932"/>
<feature type="region of interest" description="Disordered" evidence="1">
    <location>
        <begin position="743"/>
        <end position="764"/>
    </location>
</feature>
<dbReference type="HOGENOM" id="CLU_017131_0_0_1"/>
<dbReference type="CDD" id="cd00167">
    <property type="entry name" value="SANT"/>
    <property type="match status" value="1"/>
</dbReference>
<reference evidence="2 3" key="1">
    <citation type="journal article" date="2012" name="Science">
        <title>The Paleozoic origin of enzymatic lignin decomposition reconstructed from 31 fungal genomes.</title>
        <authorList>
            <person name="Floudas D."/>
            <person name="Binder M."/>
            <person name="Riley R."/>
            <person name="Barry K."/>
            <person name="Blanchette R.A."/>
            <person name="Henrissat B."/>
            <person name="Martinez A.T."/>
            <person name="Otillar R."/>
            <person name="Spatafora J.W."/>
            <person name="Yadav J.S."/>
            <person name="Aerts A."/>
            <person name="Benoit I."/>
            <person name="Boyd A."/>
            <person name="Carlson A."/>
            <person name="Copeland A."/>
            <person name="Coutinho P.M."/>
            <person name="de Vries R.P."/>
            <person name="Ferreira P."/>
            <person name="Findley K."/>
            <person name="Foster B."/>
            <person name="Gaskell J."/>
            <person name="Glotzer D."/>
            <person name="Gorecki P."/>
            <person name="Heitman J."/>
            <person name="Hesse C."/>
            <person name="Hori C."/>
            <person name="Igarashi K."/>
            <person name="Jurgens J.A."/>
            <person name="Kallen N."/>
            <person name="Kersten P."/>
            <person name="Kohler A."/>
            <person name="Kuees U."/>
            <person name="Kumar T.K.A."/>
            <person name="Kuo A."/>
            <person name="LaButti K."/>
            <person name="Larrondo L.F."/>
            <person name="Lindquist E."/>
            <person name="Ling A."/>
            <person name="Lombard V."/>
            <person name="Lucas S."/>
            <person name="Lundell T."/>
            <person name="Martin R."/>
            <person name="McLaughlin D.J."/>
            <person name="Morgenstern I."/>
            <person name="Morin E."/>
            <person name="Murat C."/>
            <person name="Nagy L.G."/>
            <person name="Nolan M."/>
            <person name="Ohm R.A."/>
            <person name="Patyshakuliyeva A."/>
            <person name="Rokas A."/>
            <person name="Ruiz-Duenas F.J."/>
            <person name="Sabat G."/>
            <person name="Salamov A."/>
            <person name="Samejima M."/>
            <person name="Schmutz J."/>
            <person name="Slot J.C."/>
            <person name="St John F."/>
            <person name="Stenlid J."/>
            <person name="Sun H."/>
            <person name="Sun S."/>
            <person name="Syed K."/>
            <person name="Tsang A."/>
            <person name="Wiebenga A."/>
            <person name="Young D."/>
            <person name="Pisabarro A."/>
            <person name="Eastwood D.C."/>
            <person name="Martin F."/>
            <person name="Cullen D."/>
            <person name="Grigoriev I.V."/>
            <person name="Hibbett D.S."/>
        </authorList>
    </citation>
    <scope>NUCLEOTIDE SEQUENCE [LARGE SCALE GENOMIC DNA]</scope>
    <source>
        <strain evidence="2 3">ATCC 11539</strain>
    </source>
</reference>
<accession>S7PZR5</accession>
<name>S7PZR5_GLOTA</name>
<dbReference type="AlphaFoldDB" id="S7PZR5"/>
<dbReference type="PANTHER" id="PTHR28079:SF1">
    <property type="entry name" value="RNA POLYMERASE I-SPECIFIC TRANSCRIPTION INITIATION FACTOR RRN5"/>
    <property type="match status" value="1"/>
</dbReference>
<evidence type="ECO:0000313" key="3">
    <source>
        <dbReference type="Proteomes" id="UP000030669"/>
    </source>
</evidence>
<feature type="compositionally biased region" description="Basic and acidic residues" evidence="1">
    <location>
        <begin position="630"/>
        <end position="642"/>
    </location>
</feature>
<dbReference type="RefSeq" id="XP_007868276.1">
    <property type="nucleotide sequence ID" value="XM_007870085.1"/>
</dbReference>
<organism evidence="2 3">
    <name type="scientific">Gloeophyllum trabeum (strain ATCC 11539 / FP-39264 / Madison 617)</name>
    <name type="common">Brown rot fungus</name>
    <dbReference type="NCBI Taxonomy" id="670483"/>
    <lineage>
        <taxon>Eukaryota</taxon>
        <taxon>Fungi</taxon>
        <taxon>Dikarya</taxon>
        <taxon>Basidiomycota</taxon>
        <taxon>Agaricomycotina</taxon>
        <taxon>Agaricomycetes</taxon>
        <taxon>Gloeophyllales</taxon>
        <taxon>Gloeophyllaceae</taxon>
        <taxon>Gloeophyllum</taxon>
    </lineage>
</organism>
<protein>
    <submittedName>
        <fullName evidence="2">Uncharacterized protein</fullName>
    </submittedName>
</protein>
<dbReference type="Proteomes" id="UP000030669">
    <property type="component" value="Unassembled WGS sequence"/>
</dbReference>
<dbReference type="OrthoDB" id="2240312at2759"/>
<dbReference type="InterPro" id="IPR039601">
    <property type="entry name" value="Rrn5"/>
</dbReference>
<feature type="region of interest" description="Disordered" evidence="1">
    <location>
        <begin position="221"/>
        <end position="263"/>
    </location>
</feature>
<dbReference type="InterPro" id="IPR001005">
    <property type="entry name" value="SANT/Myb"/>
</dbReference>
<dbReference type="GO" id="GO:0000182">
    <property type="term" value="F:rDNA binding"/>
    <property type="evidence" value="ECO:0007669"/>
    <property type="project" value="TreeGrafter"/>
</dbReference>
<dbReference type="EMBL" id="KB469306">
    <property type="protein sequence ID" value="EPQ52948.1"/>
    <property type="molecule type" value="Genomic_DNA"/>
</dbReference>
<keyword evidence="3" id="KW-1185">Reference proteome</keyword>
<dbReference type="GO" id="GO:0006361">
    <property type="term" value="P:transcription initiation at RNA polymerase I promoter"/>
    <property type="evidence" value="ECO:0007669"/>
    <property type="project" value="TreeGrafter"/>
</dbReference>
<dbReference type="OMA" id="YMPWPSS"/>
<dbReference type="GeneID" id="19304388"/>
<sequence>MTHDGDEDQAEENLSGAYLTLYRQHLNDAQSHLSGKVEESLPSSYYPPSSYWTSSEKDKFFRALSVHSRLRPDLISAEIGTKTISDVCIYLDLLECASATTEARIPRADLEAATEVSEKWITFEAEQAALLAYLEPGWYQSSLTAGRECAREEKRRELRVRKGQGKARSAQRDREGEIERRQLFNDWKEAREKEWKKRDALEFLDYPRLRVLEAMLREDEDNATEFEVQQSADEHAEQECDPEQSQTAPVTSRTPPADAGISDEVIDPVLLAESGLKPSAPRAAELHQVAAMAEPAASQSQVASSSQILFPQVPSGMPFPHQDSEGSPNEFGPGISPKVDTEGLDAEMKDITTLSPRSRRQHQKRLYMRRKRAMISGANIIEHVGKLKPGRKTHSVVPRVRKATTEAAAEQVGRGERAMDLDVDVTPESVVAVIQDTPGAESEGADKEAQLRKRKISGKTLPYRFKAELEELGVDTAFLRDNHMSLFHPAGFGRLMRLYGSLQPDDENSTVAIAGSTIQFFHSHLVHFVEEAVQRAIVSREQELQMKLHTKVWRVSDDQVVPRNVAHALEMMGVRDTDKHSVFERLSDRYGCVSDAKARATENFKKKVAARNAQDKAFNRTASHNSAAECDGRSTDGEDSQFRDPALGQSALSSIPLHRDIYAPVVRLSAAPSDILPGPSRTTRQPHASRTISDYADMDSLMPAETEEEALLAELLEEDELDQEDCALDTRNEEDLWALISARETPTTTSKSRYKSKAYIDDSD</sequence>
<dbReference type="GO" id="GO:0000500">
    <property type="term" value="C:RNA polymerase I upstream activating factor complex"/>
    <property type="evidence" value="ECO:0007669"/>
    <property type="project" value="InterPro"/>
</dbReference>
<feature type="region of interest" description="Disordered" evidence="1">
    <location>
        <begin position="615"/>
        <end position="644"/>
    </location>
</feature>